<dbReference type="EMBL" id="GQ983381">
    <property type="protein sequence ID" value="ACX85528.1"/>
    <property type="molecule type" value="Genomic_DNA"/>
</dbReference>
<proteinExistence type="predicted"/>
<dbReference type="RefSeq" id="WP_012840413.1">
    <property type="nucleotide sequence ID" value="NC_013449.1"/>
</dbReference>
<evidence type="ECO:0000313" key="1">
    <source>
        <dbReference type="EMBL" id="ACX85528.1"/>
    </source>
</evidence>
<geneLocation type="plasmid" evidence="1">
    <name>pCQ3</name>
</geneLocation>
<organism evidence="1">
    <name type="scientific">Streptomyces sp. W9</name>
    <dbReference type="NCBI Taxonomy" id="682410"/>
    <lineage>
        <taxon>Bacteria</taxon>
        <taxon>Bacillati</taxon>
        <taxon>Actinomycetota</taxon>
        <taxon>Actinomycetes</taxon>
        <taxon>Kitasatosporales</taxon>
        <taxon>Streptomycetaceae</taxon>
        <taxon>Streptomyces</taxon>
    </lineage>
</organism>
<dbReference type="AlphaFoldDB" id="D0UZ76"/>
<sequence>MSKTYFWVATLHTNTPHGPRVTSDKGLVTPGLTTGQTRAELYTTVLNAVCERHGLSIADSAVTFWSLEPNDV</sequence>
<gene>
    <name evidence="1" type="ORF">pCQ3.27</name>
</gene>
<keyword evidence="1" id="KW-0614">Plasmid</keyword>
<reference evidence="1" key="1">
    <citation type="journal article" date="2010" name="J. Bacteriol.">
        <title>Characterization of the replication, transfer, and plasmid/lytic phage cycle of the Streptomyces plasmid-phage pZL12.</title>
        <authorList>
            <person name="Zhong L."/>
            <person name="Cheng Q."/>
            <person name="Tian X."/>
            <person name="Zhao L."/>
            <person name="Qin Z."/>
        </authorList>
    </citation>
    <scope>NUCLEOTIDE SEQUENCE</scope>
    <source>
        <strain evidence="1">W9</strain>
        <plasmid evidence="1">pCQ3</plasmid>
    </source>
</reference>
<protein>
    <submittedName>
        <fullName evidence="1">PCQ3_27</fullName>
    </submittedName>
</protein>
<name>D0UZ76_9ACTN</name>
<accession>D0UZ76</accession>